<evidence type="ECO:0000256" key="2">
    <source>
        <dbReference type="ARBA" id="ARBA00010291"/>
    </source>
</evidence>
<dbReference type="PANTHER" id="PTHR16684:SF11">
    <property type="entry name" value="CENTROMERE PROTEIN C"/>
    <property type="match status" value="1"/>
</dbReference>
<evidence type="ECO:0000256" key="4">
    <source>
        <dbReference type="SAM" id="MobiDB-lite"/>
    </source>
</evidence>
<sequence>MALIDNPSSDSTDPLQLNSLLSFCHRTFKDMPAPNDSDDFDSVHNFLKLKGLNKNEELFDDAKAVLGSELARRPGLGLKRARPSFCLRPDKGPIVSLETTLDIDKLQDPDEFFSAFYRQEFAREEIERQTGGTMTGKNENNPPAKQRRRRPSLFGTKASYKHKYSLAIPEDDGTIASQEISEQDNLNSSNFVSQEHYVASQEGELEQANLRPVSNSENVTGGILDELLSQDIEDLDGDGALKLLQEHLQIKPVDLDKCLHDFSDAGNIDIMDLEEEMPVKRKALLDIQNIVDGSIKENPASRKRLNRNESHSPMYSTLPKSPSAASSLFGEGKSSSKPFHVPFSAADLDLSPAKSPTHEHFNGQSDNLCTMNEPSVHGDFNLQADAEAKNHACATPGSKPVMPGDSCSEKSASIDFTTRTEDSHDGLVDKNEGNHVGEILNETVSSAQPDIGNAELARGSPETDLQAHGLTEFEKTIENILQGDSTQPGADIADSATENLKISQSEIGNKEPFAAEGAFMDGCMSNAESGLEQQNKEHTEISLNDRRKAARPRGSKKRKELSCRQSLAGAGTCWTSGVRRSNRNRTRPLEYWKGERFLRGRVHESLDTVIGIKCIATPSPGQKVPRFKVKSYVSDEHNELVQSLALH</sequence>
<dbReference type="GO" id="GO:0019237">
    <property type="term" value="F:centromeric DNA binding"/>
    <property type="evidence" value="ECO:0007669"/>
    <property type="project" value="InterPro"/>
</dbReference>
<comment type="similarity">
    <text evidence="2">Belongs to the CENP-C/MIF2 family.</text>
</comment>
<keyword evidence="3" id="KW-0539">Nucleus</keyword>
<dbReference type="EMBL" id="CP093345">
    <property type="protein sequence ID" value="WOG91552.1"/>
    <property type="molecule type" value="Genomic_DNA"/>
</dbReference>
<dbReference type="Proteomes" id="UP000077755">
    <property type="component" value="Chromosome 3"/>
</dbReference>
<gene>
    <name evidence="5" type="ORF">DCAR_0310801</name>
</gene>
<evidence type="ECO:0000313" key="6">
    <source>
        <dbReference type="Proteomes" id="UP000077755"/>
    </source>
</evidence>
<dbReference type="GO" id="GO:0000776">
    <property type="term" value="C:kinetochore"/>
    <property type="evidence" value="ECO:0007669"/>
    <property type="project" value="InterPro"/>
</dbReference>
<dbReference type="PANTHER" id="PTHR16684">
    <property type="entry name" value="CENTROMERE PROTEIN C"/>
    <property type="match status" value="1"/>
</dbReference>
<dbReference type="AlphaFoldDB" id="A0AAF0WKH5"/>
<reference evidence="5" key="2">
    <citation type="submission" date="2022-03" db="EMBL/GenBank/DDBJ databases">
        <title>Draft title - Genomic analysis of global carrot germplasm unveils the trajectory of domestication and the origin of high carotenoid orange carrot.</title>
        <authorList>
            <person name="Iorizzo M."/>
            <person name="Ellison S."/>
            <person name="Senalik D."/>
            <person name="Macko-Podgorni A."/>
            <person name="Grzebelus D."/>
            <person name="Bostan H."/>
            <person name="Rolling W."/>
            <person name="Curaba J."/>
            <person name="Simon P."/>
        </authorList>
    </citation>
    <scope>NUCLEOTIDE SEQUENCE</scope>
    <source>
        <tissue evidence="5">Leaf</tissue>
    </source>
</reference>
<feature type="compositionally biased region" description="Basic and acidic residues" evidence="4">
    <location>
        <begin position="534"/>
        <end position="547"/>
    </location>
</feature>
<feature type="compositionally biased region" description="Polar residues" evidence="4">
    <location>
        <begin position="311"/>
        <end position="326"/>
    </location>
</feature>
<dbReference type="GO" id="GO:0051315">
    <property type="term" value="P:attachment of mitotic spindle microtubules to kinetochore"/>
    <property type="evidence" value="ECO:0007669"/>
    <property type="project" value="TreeGrafter"/>
</dbReference>
<name>A0AAF0WKH5_DAUCS</name>
<feature type="region of interest" description="Disordered" evidence="4">
    <location>
        <begin position="529"/>
        <end position="562"/>
    </location>
</feature>
<reference evidence="5" key="1">
    <citation type="journal article" date="2016" name="Nat. Genet.">
        <title>A high-quality carrot genome assembly provides new insights into carotenoid accumulation and asterid genome evolution.</title>
        <authorList>
            <person name="Iorizzo M."/>
            <person name="Ellison S."/>
            <person name="Senalik D."/>
            <person name="Zeng P."/>
            <person name="Satapoomin P."/>
            <person name="Huang J."/>
            <person name="Bowman M."/>
            <person name="Iovene M."/>
            <person name="Sanseverino W."/>
            <person name="Cavagnaro P."/>
            <person name="Yildiz M."/>
            <person name="Macko-Podgorni A."/>
            <person name="Moranska E."/>
            <person name="Grzebelus E."/>
            <person name="Grzebelus D."/>
            <person name="Ashrafi H."/>
            <person name="Zheng Z."/>
            <person name="Cheng S."/>
            <person name="Spooner D."/>
            <person name="Van Deynze A."/>
            <person name="Simon P."/>
        </authorList>
    </citation>
    <scope>NUCLEOTIDE SEQUENCE</scope>
    <source>
        <tissue evidence="5">Leaf</tissue>
    </source>
</reference>
<organism evidence="5 6">
    <name type="scientific">Daucus carota subsp. sativus</name>
    <name type="common">Carrot</name>
    <dbReference type="NCBI Taxonomy" id="79200"/>
    <lineage>
        <taxon>Eukaryota</taxon>
        <taxon>Viridiplantae</taxon>
        <taxon>Streptophyta</taxon>
        <taxon>Embryophyta</taxon>
        <taxon>Tracheophyta</taxon>
        <taxon>Spermatophyta</taxon>
        <taxon>Magnoliopsida</taxon>
        <taxon>eudicotyledons</taxon>
        <taxon>Gunneridae</taxon>
        <taxon>Pentapetalae</taxon>
        <taxon>asterids</taxon>
        <taxon>campanulids</taxon>
        <taxon>Apiales</taxon>
        <taxon>Apiaceae</taxon>
        <taxon>Apioideae</taxon>
        <taxon>Scandiceae</taxon>
        <taxon>Daucinae</taxon>
        <taxon>Daucus</taxon>
        <taxon>Daucus sect. Daucus</taxon>
    </lineage>
</organism>
<dbReference type="GO" id="GO:0051382">
    <property type="term" value="P:kinetochore assembly"/>
    <property type="evidence" value="ECO:0007669"/>
    <property type="project" value="InterPro"/>
</dbReference>
<feature type="region of interest" description="Disordered" evidence="4">
    <location>
        <begin position="298"/>
        <end position="332"/>
    </location>
</feature>
<feature type="compositionally biased region" description="Basic residues" evidence="4">
    <location>
        <begin position="548"/>
        <end position="559"/>
    </location>
</feature>
<accession>A0AAF0WKH5</accession>
<feature type="region of interest" description="Disordered" evidence="4">
    <location>
        <begin position="127"/>
        <end position="153"/>
    </location>
</feature>
<feature type="compositionally biased region" description="Polar residues" evidence="4">
    <location>
        <begin position="130"/>
        <end position="143"/>
    </location>
</feature>
<comment type="subcellular location">
    <subcellularLocation>
        <location evidence="1">Nucleus</location>
    </subcellularLocation>
</comment>
<dbReference type="GO" id="GO:0005634">
    <property type="term" value="C:nucleus"/>
    <property type="evidence" value="ECO:0007669"/>
    <property type="project" value="UniProtKB-SubCell"/>
</dbReference>
<evidence type="ECO:0000256" key="1">
    <source>
        <dbReference type="ARBA" id="ARBA00004123"/>
    </source>
</evidence>
<evidence type="ECO:0008006" key="7">
    <source>
        <dbReference type="Google" id="ProtNLM"/>
    </source>
</evidence>
<dbReference type="GO" id="GO:0051455">
    <property type="term" value="P:spindle attachment to meiosis I kinetochore"/>
    <property type="evidence" value="ECO:0007669"/>
    <property type="project" value="TreeGrafter"/>
</dbReference>
<protein>
    <recommendedName>
        <fullName evidence="7">Centromere protein C-like</fullName>
    </recommendedName>
</protein>
<keyword evidence="6" id="KW-1185">Reference proteome</keyword>
<evidence type="ECO:0000256" key="3">
    <source>
        <dbReference type="ARBA" id="ARBA00023242"/>
    </source>
</evidence>
<dbReference type="InterPro" id="IPR028386">
    <property type="entry name" value="CENP-C/Mif2/cnp3"/>
</dbReference>
<proteinExistence type="inferred from homology"/>
<evidence type="ECO:0000313" key="5">
    <source>
        <dbReference type="EMBL" id="WOG91552.1"/>
    </source>
</evidence>